<dbReference type="AlphaFoldDB" id="A0A1H1RF20"/>
<dbReference type="Pfam" id="PF00248">
    <property type="entry name" value="Aldo_ket_red"/>
    <property type="match status" value="1"/>
</dbReference>
<protein>
    <submittedName>
        <fullName evidence="3">Predicted oxidoreductase</fullName>
    </submittedName>
</protein>
<dbReference type="PANTHER" id="PTHR43364">
    <property type="entry name" value="NADH-SPECIFIC METHYLGLYOXAL REDUCTASE-RELATED"/>
    <property type="match status" value="1"/>
</dbReference>
<name>A0A1H1RF20_9ACTN</name>
<evidence type="ECO:0000313" key="4">
    <source>
        <dbReference type="Proteomes" id="UP000199103"/>
    </source>
</evidence>
<dbReference type="STRING" id="630515.SAMN04489812_1627"/>
<evidence type="ECO:0000256" key="1">
    <source>
        <dbReference type="ARBA" id="ARBA00023002"/>
    </source>
</evidence>
<dbReference type="InterPro" id="IPR050523">
    <property type="entry name" value="AKR_Detox_Biosynth"/>
</dbReference>
<proteinExistence type="predicted"/>
<dbReference type="Proteomes" id="UP000199103">
    <property type="component" value="Chromosome I"/>
</dbReference>
<organism evidence="3 4">
    <name type="scientific">Microlunatus soli</name>
    <dbReference type="NCBI Taxonomy" id="630515"/>
    <lineage>
        <taxon>Bacteria</taxon>
        <taxon>Bacillati</taxon>
        <taxon>Actinomycetota</taxon>
        <taxon>Actinomycetes</taxon>
        <taxon>Propionibacteriales</taxon>
        <taxon>Propionibacteriaceae</taxon>
        <taxon>Microlunatus</taxon>
    </lineage>
</organism>
<evidence type="ECO:0000313" key="3">
    <source>
        <dbReference type="EMBL" id="SDS34354.1"/>
    </source>
</evidence>
<dbReference type="GO" id="GO:0005829">
    <property type="term" value="C:cytosol"/>
    <property type="evidence" value="ECO:0007669"/>
    <property type="project" value="TreeGrafter"/>
</dbReference>
<dbReference type="PANTHER" id="PTHR43364:SF4">
    <property type="entry name" value="NAD(P)-LINKED OXIDOREDUCTASE SUPERFAMILY PROTEIN"/>
    <property type="match status" value="1"/>
</dbReference>
<dbReference type="RefSeq" id="WP_091522710.1">
    <property type="nucleotide sequence ID" value="NZ_LT629772.1"/>
</dbReference>
<reference evidence="3 4" key="1">
    <citation type="submission" date="2016-10" db="EMBL/GenBank/DDBJ databases">
        <authorList>
            <person name="de Groot N.N."/>
        </authorList>
    </citation>
    <scope>NUCLEOTIDE SEQUENCE [LARGE SCALE GENOMIC DNA]</scope>
    <source>
        <strain evidence="3 4">DSM 21800</strain>
    </source>
</reference>
<dbReference type="GO" id="GO:0016491">
    <property type="term" value="F:oxidoreductase activity"/>
    <property type="evidence" value="ECO:0007669"/>
    <property type="project" value="UniProtKB-KW"/>
</dbReference>
<dbReference type="Gene3D" id="3.20.20.100">
    <property type="entry name" value="NADP-dependent oxidoreductase domain"/>
    <property type="match status" value="1"/>
</dbReference>
<keyword evidence="1" id="KW-0560">Oxidoreductase</keyword>
<dbReference type="OrthoDB" id="9768793at2"/>
<sequence>MDPLTPNPDLYNVTYQADSYQSMPYRFLGRSGLQGPAIGLGTWKFGYPDTGDEARIGPDLAIKILDRAAELGVMFWDTANRYNAASGNSERIIGQWFTAHPERRRDVVLATKTHGGMDGWTPNHSGLSRLQITESVKASLARLQTDYVDVLWFHRFDERVPLEESLETVEDLVSQGLVRYLAVSNFTADQLTDCLRVSDSLSRRCRPIAVQNRFDPLTGESMPGVLDICADQGVAFVPYSPLAKGLLTDRYLDPAKVGPGDRLFDEGTFADIGQDQLAAVHRLGELATEWKIKVSTLTLAYILTLPAMGTQIPSSSSVEQLEDNAAAAAVELSEDQLGALREIFAS</sequence>
<keyword evidence="4" id="KW-1185">Reference proteome</keyword>
<dbReference type="InterPro" id="IPR036812">
    <property type="entry name" value="NAD(P)_OxRdtase_dom_sf"/>
</dbReference>
<evidence type="ECO:0000259" key="2">
    <source>
        <dbReference type="Pfam" id="PF00248"/>
    </source>
</evidence>
<accession>A0A1H1RF20</accession>
<gene>
    <name evidence="3" type="ORF">SAMN04489812_1627</name>
</gene>
<dbReference type="InterPro" id="IPR023210">
    <property type="entry name" value="NADP_OxRdtase_dom"/>
</dbReference>
<dbReference type="EMBL" id="LT629772">
    <property type="protein sequence ID" value="SDS34354.1"/>
    <property type="molecule type" value="Genomic_DNA"/>
</dbReference>
<feature type="domain" description="NADP-dependent oxidoreductase" evidence="2">
    <location>
        <begin position="37"/>
        <end position="343"/>
    </location>
</feature>
<dbReference type="SUPFAM" id="SSF51430">
    <property type="entry name" value="NAD(P)-linked oxidoreductase"/>
    <property type="match status" value="1"/>
</dbReference>